<keyword evidence="13" id="KW-1185">Reference proteome</keyword>
<evidence type="ECO:0000256" key="9">
    <source>
        <dbReference type="ARBA" id="ARBA00048743"/>
    </source>
</evidence>
<evidence type="ECO:0000256" key="3">
    <source>
        <dbReference type="ARBA" id="ARBA00017144"/>
    </source>
</evidence>
<name>A0A1H8QN51_9ACTN</name>
<keyword evidence="5 10" id="KW-0545">Nucleotide biosynthesis</keyword>
<evidence type="ECO:0000256" key="2">
    <source>
        <dbReference type="ARBA" id="ARBA00012980"/>
    </source>
</evidence>
<comment type="catalytic activity">
    <reaction evidence="9 10">
        <text>dTMP + ATP = dTDP + ADP</text>
        <dbReference type="Rhea" id="RHEA:13517"/>
        <dbReference type="ChEBI" id="CHEBI:30616"/>
        <dbReference type="ChEBI" id="CHEBI:58369"/>
        <dbReference type="ChEBI" id="CHEBI:63528"/>
        <dbReference type="ChEBI" id="CHEBI:456216"/>
        <dbReference type="EC" id="2.7.4.9"/>
    </reaction>
</comment>
<dbReference type="AlphaFoldDB" id="A0A1H8QN51"/>
<dbReference type="InterPro" id="IPR039430">
    <property type="entry name" value="Thymidylate_kin-like_dom"/>
</dbReference>
<dbReference type="Proteomes" id="UP000181951">
    <property type="component" value="Unassembled WGS sequence"/>
</dbReference>
<evidence type="ECO:0000256" key="6">
    <source>
        <dbReference type="ARBA" id="ARBA00022741"/>
    </source>
</evidence>
<dbReference type="EMBL" id="FODD01000030">
    <property type="protein sequence ID" value="SEO55408.1"/>
    <property type="molecule type" value="Genomic_DNA"/>
</dbReference>
<dbReference type="OrthoDB" id="4549048at2"/>
<dbReference type="InterPro" id="IPR018094">
    <property type="entry name" value="Thymidylate_kinase"/>
</dbReference>
<protein>
    <recommendedName>
        <fullName evidence="3 10">Thymidylate kinase</fullName>
        <ecNumber evidence="2 10">2.7.4.9</ecNumber>
    </recommendedName>
    <alternativeName>
        <fullName evidence="10">dTMP kinase</fullName>
    </alternativeName>
</protein>
<evidence type="ECO:0000256" key="10">
    <source>
        <dbReference type="HAMAP-Rule" id="MF_00165"/>
    </source>
</evidence>
<evidence type="ECO:0000256" key="8">
    <source>
        <dbReference type="ARBA" id="ARBA00022840"/>
    </source>
</evidence>
<evidence type="ECO:0000256" key="5">
    <source>
        <dbReference type="ARBA" id="ARBA00022727"/>
    </source>
</evidence>
<evidence type="ECO:0000259" key="11">
    <source>
        <dbReference type="Pfam" id="PF02223"/>
    </source>
</evidence>
<comment type="function">
    <text evidence="10">Phosphorylation of dTMP to form dTDP in both de novo and salvage pathways of dTTP synthesis.</text>
</comment>
<keyword evidence="4 10" id="KW-0808">Transferase</keyword>
<dbReference type="GO" id="GO:0005524">
    <property type="term" value="F:ATP binding"/>
    <property type="evidence" value="ECO:0007669"/>
    <property type="project" value="UniProtKB-UniRule"/>
</dbReference>
<dbReference type="InterPro" id="IPR027417">
    <property type="entry name" value="P-loop_NTPase"/>
</dbReference>
<dbReference type="NCBIfam" id="TIGR00041">
    <property type="entry name" value="DTMP_kinase"/>
    <property type="match status" value="1"/>
</dbReference>
<dbReference type="RefSeq" id="WP_069462271.1">
    <property type="nucleotide sequence ID" value="NZ_FODD01000030.1"/>
</dbReference>
<keyword evidence="6 10" id="KW-0547">Nucleotide-binding</keyword>
<accession>A0A1H8QN51</accession>
<dbReference type="STRING" id="310780.SAMN05216267_103078"/>
<dbReference type="GO" id="GO:0006235">
    <property type="term" value="P:dTTP biosynthetic process"/>
    <property type="evidence" value="ECO:0007669"/>
    <property type="project" value="UniProtKB-UniRule"/>
</dbReference>
<feature type="domain" description="Thymidylate kinase-like" evidence="11">
    <location>
        <begin position="12"/>
        <end position="150"/>
    </location>
</feature>
<evidence type="ECO:0000256" key="1">
    <source>
        <dbReference type="ARBA" id="ARBA00009776"/>
    </source>
</evidence>
<dbReference type="HAMAP" id="MF_00165">
    <property type="entry name" value="Thymidylate_kinase"/>
    <property type="match status" value="1"/>
</dbReference>
<evidence type="ECO:0000313" key="13">
    <source>
        <dbReference type="Proteomes" id="UP000181951"/>
    </source>
</evidence>
<comment type="caution">
    <text evidence="10">Lacks conserved residue(s) required for the propagation of feature annotation.</text>
</comment>
<dbReference type="GO" id="GO:0006227">
    <property type="term" value="P:dUDP biosynthetic process"/>
    <property type="evidence" value="ECO:0007669"/>
    <property type="project" value="TreeGrafter"/>
</dbReference>
<dbReference type="GO" id="GO:0005737">
    <property type="term" value="C:cytoplasm"/>
    <property type="evidence" value="ECO:0007669"/>
    <property type="project" value="TreeGrafter"/>
</dbReference>
<evidence type="ECO:0000256" key="7">
    <source>
        <dbReference type="ARBA" id="ARBA00022777"/>
    </source>
</evidence>
<dbReference type="EC" id="2.7.4.9" evidence="2 10"/>
<comment type="similarity">
    <text evidence="1 10">Belongs to the thymidylate kinase family.</text>
</comment>
<reference evidence="12 13" key="1">
    <citation type="submission" date="2016-10" db="EMBL/GenBank/DDBJ databases">
        <authorList>
            <person name="de Groot N.N."/>
        </authorList>
    </citation>
    <scope>NUCLEOTIDE SEQUENCE [LARGE SCALE GENOMIC DNA]</scope>
    <source>
        <strain evidence="12 13">CGMCC 4.2026</strain>
    </source>
</reference>
<gene>
    <name evidence="10" type="primary">tmk</name>
    <name evidence="12" type="ORF">SAMN05216267_103078</name>
</gene>
<organism evidence="12 13">
    <name type="scientific">Actinacidiphila rubida</name>
    <dbReference type="NCBI Taxonomy" id="310780"/>
    <lineage>
        <taxon>Bacteria</taxon>
        <taxon>Bacillati</taxon>
        <taxon>Actinomycetota</taxon>
        <taxon>Actinomycetes</taxon>
        <taxon>Kitasatosporales</taxon>
        <taxon>Streptomycetaceae</taxon>
        <taxon>Actinacidiphila</taxon>
    </lineage>
</organism>
<sequence>MTGPRPGRFVTIDGPGGVGKSSTTAALVALLQERGEHVHATTEPSRSRLGQFIRENADDFNGPTLACLVVADRHQHVAQEIVPRLEAGVTVVCDRYVASTLVLQRLDGVPKQYLLDLNAGIRMPDLAVVLTADPRTIAGRVAERGATHRFNRDPSAPDRETALYAEAVEMLWSMNVPVLTIDTGTSAPDAVAALIAGRVFGAAKVPKQLPTQGATP</sequence>
<proteinExistence type="inferred from homology"/>
<dbReference type="PANTHER" id="PTHR10344">
    <property type="entry name" value="THYMIDYLATE KINASE"/>
    <property type="match status" value="1"/>
</dbReference>
<dbReference type="Gene3D" id="3.40.50.300">
    <property type="entry name" value="P-loop containing nucleotide triphosphate hydrolases"/>
    <property type="match status" value="1"/>
</dbReference>
<keyword evidence="7 10" id="KW-0418">Kinase</keyword>
<dbReference type="GO" id="GO:0004798">
    <property type="term" value="F:dTMP kinase activity"/>
    <property type="evidence" value="ECO:0007669"/>
    <property type="project" value="UniProtKB-UniRule"/>
</dbReference>
<dbReference type="SUPFAM" id="SSF52540">
    <property type="entry name" value="P-loop containing nucleoside triphosphate hydrolases"/>
    <property type="match status" value="1"/>
</dbReference>
<dbReference type="CDD" id="cd01672">
    <property type="entry name" value="TMPK"/>
    <property type="match status" value="1"/>
</dbReference>
<evidence type="ECO:0000313" key="12">
    <source>
        <dbReference type="EMBL" id="SEO55408.1"/>
    </source>
</evidence>
<dbReference type="Pfam" id="PF02223">
    <property type="entry name" value="Thymidylate_kin"/>
    <property type="match status" value="1"/>
</dbReference>
<keyword evidence="8 10" id="KW-0067">ATP-binding</keyword>
<evidence type="ECO:0000256" key="4">
    <source>
        <dbReference type="ARBA" id="ARBA00022679"/>
    </source>
</evidence>
<dbReference type="PANTHER" id="PTHR10344:SF4">
    <property type="entry name" value="UMP-CMP KINASE 2, MITOCHONDRIAL"/>
    <property type="match status" value="1"/>
</dbReference>
<dbReference type="GO" id="GO:0006233">
    <property type="term" value="P:dTDP biosynthetic process"/>
    <property type="evidence" value="ECO:0007669"/>
    <property type="project" value="InterPro"/>
</dbReference>